<proteinExistence type="predicted"/>
<feature type="domain" description="R13L1/DRL21-like LRR repeat region" evidence="5">
    <location>
        <begin position="402"/>
        <end position="523"/>
    </location>
</feature>
<dbReference type="Pfam" id="PF25019">
    <property type="entry name" value="LRR_R13L1-DRL21"/>
    <property type="match status" value="1"/>
</dbReference>
<dbReference type="Pfam" id="PF00931">
    <property type="entry name" value="NB-ARC"/>
    <property type="match status" value="1"/>
</dbReference>
<evidence type="ECO:0000313" key="6">
    <source>
        <dbReference type="EnsemblPlants" id="QL04p010990:mrna"/>
    </source>
</evidence>
<accession>A0A7N2R2F4</accession>
<organism evidence="6 7">
    <name type="scientific">Quercus lobata</name>
    <name type="common">Valley oak</name>
    <dbReference type="NCBI Taxonomy" id="97700"/>
    <lineage>
        <taxon>Eukaryota</taxon>
        <taxon>Viridiplantae</taxon>
        <taxon>Streptophyta</taxon>
        <taxon>Embryophyta</taxon>
        <taxon>Tracheophyta</taxon>
        <taxon>Spermatophyta</taxon>
        <taxon>Magnoliopsida</taxon>
        <taxon>eudicotyledons</taxon>
        <taxon>Gunneridae</taxon>
        <taxon>Pentapetalae</taxon>
        <taxon>rosids</taxon>
        <taxon>fabids</taxon>
        <taxon>Fagales</taxon>
        <taxon>Fagaceae</taxon>
        <taxon>Quercus</taxon>
    </lineage>
</organism>
<dbReference type="SMART" id="SM00369">
    <property type="entry name" value="LRR_TYP"/>
    <property type="match status" value="2"/>
</dbReference>
<dbReference type="Gene3D" id="3.80.10.10">
    <property type="entry name" value="Ribonuclease Inhibitor"/>
    <property type="match status" value="1"/>
</dbReference>
<dbReference type="OMA" id="GEFCFKY"/>
<evidence type="ECO:0000256" key="3">
    <source>
        <dbReference type="ARBA" id="ARBA00022821"/>
    </source>
</evidence>
<protein>
    <recommendedName>
        <fullName evidence="8">NB-ARC domain-containing protein</fullName>
    </recommendedName>
</protein>
<dbReference type="Gene3D" id="3.40.50.300">
    <property type="entry name" value="P-loop containing nucleotide triphosphate hydrolases"/>
    <property type="match status" value="1"/>
</dbReference>
<keyword evidence="7" id="KW-1185">Reference proteome</keyword>
<dbReference type="InParanoid" id="A0A7N2R2F4"/>
<reference evidence="6 7" key="1">
    <citation type="journal article" date="2016" name="G3 (Bethesda)">
        <title>First Draft Assembly and Annotation of the Genome of a California Endemic Oak Quercus lobata Nee (Fagaceae).</title>
        <authorList>
            <person name="Sork V.L."/>
            <person name="Fitz-Gibbon S.T."/>
            <person name="Puiu D."/>
            <person name="Crepeau M."/>
            <person name="Gugger P.F."/>
            <person name="Sherman R."/>
            <person name="Stevens K."/>
            <person name="Langley C.H."/>
            <person name="Pellegrini M."/>
            <person name="Salzberg S.L."/>
        </authorList>
    </citation>
    <scope>NUCLEOTIDE SEQUENCE [LARGE SCALE GENOMIC DNA]</scope>
    <source>
        <strain evidence="6 7">cv. SW786</strain>
    </source>
</reference>
<dbReference type="Gene3D" id="1.10.10.10">
    <property type="entry name" value="Winged helix-like DNA-binding domain superfamily/Winged helix DNA-binding domain"/>
    <property type="match status" value="1"/>
</dbReference>
<dbReference type="InterPro" id="IPR032675">
    <property type="entry name" value="LRR_dom_sf"/>
</dbReference>
<reference evidence="6" key="2">
    <citation type="submission" date="2021-01" db="UniProtKB">
        <authorList>
            <consortium name="EnsemblPlants"/>
        </authorList>
    </citation>
    <scope>IDENTIFICATION</scope>
</reference>
<dbReference type="GO" id="GO:0043531">
    <property type="term" value="F:ADP binding"/>
    <property type="evidence" value="ECO:0007669"/>
    <property type="project" value="InterPro"/>
</dbReference>
<dbReference type="FunCoup" id="A0A7N2R2F4">
    <property type="interactions" value="454"/>
</dbReference>
<keyword evidence="2" id="KW-0677">Repeat</keyword>
<dbReference type="PRINTS" id="PR00364">
    <property type="entry name" value="DISEASERSIST"/>
</dbReference>
<dbReference type="AlphaFoldDB" id="A0A7N2R2F4"/>
<dbReference type="Gramene" id="QL04p010990:mrna">
    <property type="protein sequence ID" value="QL04p010990:mrna"/>
    <property type="gene ID" value="QL04p010990"/>
</dbReference>
<evidence type="ECO:0000256" key="1">
    <source>
        <dbReference type="ARBA" id="ARBA00022614"/>
    </source>
</evidence>
<evidence type="ECO:0000259" key="4">
    <source>
        <dbReference type="Pfam" id="PF00931"/>
    </source>
</evidence>
<keyword evidence="1" id="KW-0433">Leucine-rich repeat</keyword>
<sequence length="764" mass="87034">MNFKESVRGKPLLVFPTTSLVDEFEVFGRDKDKEKLKEFLLAGNAQNENRIPVIAIVGIGGVGKTTLAQLLYNDSEVEKSFNFRAWAYVSEEFDVLKITRTIFESVTTSNPEEHPTLKRIGEKIVKKCKGLPLATKVLGGLLHPEVEAEEWNRILDSKIWELSTDKSSILRALMLSYYHLPPHLKQCFSYCLIFPKGYEFEKEKLVLMWMAEAQFVSGEFCCKLEGGKLNEISEKARYFAWSINRLDGPEIFVALQDVKSLRTFLPLGFPNASQCFALSKIVSDKWLPFLKHLRVLSFACHVITDLPETLDKLIHLRYLDLSQTSIRKLPSSICSSYNLQTLLLASCIELTELPANFGNLINLRHLDVSETNLREMPLEFGRLMSLQVLNDFFVSRNSGPKINELGKLAPLRTISISRKQNVVDATDASEADLKSKHCLNELAFTWTSNTHEVQNEIDILDNLHPHKNLKKLTIENYGGSRFPNWLGDAIFSNIVFLCLSKCKICMSLPPPGHLSSLQGLYVIEIEGLKRLDSGFYGNGHFGVKHFRSLRTFLFEELPSWTHWIHLTNEGLFTKLQDLHIEDSRNLRSLSIPNNLHFALTFLRKMKFKDCPNLEFFPEKGLPTPNLQSLLITNCYNLMPQKEWGLHRMVSLTCFEIEGGCSNLELFPEEGLLPNTLSSLRISRLPHLKFIGQGLQHLMLLGKLEINCCEKLELMLEEGLPASLFSLHIQNCSLLADPCQKDGTKRRFCSSVFSSSSQNKKNYYE</sequence>
<evidence type="ECO:0000313" key="7">
    <source>
        <dbReference type="Proteomes" id="UP000594261"/>
    </source>
</evidence>
<dbReference type="Proteomes" id="UP000594261">
    <property type="component" value="Chromosome 4"/>
</dbReference>
<evidence type="ECO:0000256" key="2">
    <source>
        <dbReference type="ARBA" id="ARBA00022737"/>
    </source>
</evidence>
<dbReference type="InterPro" id="IPR002182">
    <property type="entry name" value="NB-ARC"/>
</dbReference>
<dbReference type="InterPro" id="IPR056789">
    <property type="entry name" value="LRR_R13L1-DRL21"/>
</dbReference>
<dbReference type="SUPFAM" id="SSF52058">
    <property type="entry name" value="L domain-like"/>
    <property type="match status" value="1"/>
</dbReference>
<dbReference type="EnsemblPlants" id="QL04p010990:mrna">
    <property type="protein sequence ID" value="QL04p010990:mrna"/>
    <property type="gene ID" value="QL04p010990"/>
</dbReference>
<dbReference type="SUPFAM" id="SSF52540">
    <property type="entry name" value="P-loop containing nucleoside triphosphate hydrolases"/>
    <property type="match status" value="1"/>
</dbReference>
<dbReference type="InterPro" id="IPR036388">
    <property type="entry name" value="WH-like_DNA-bd_sf"/>
</dbReference>
<evidence type="ECO:0008006" key="8">
    <source>
        <dbReference type="Google" id="ProtNLM"/>
    </source>
</evidence>
<name>A0A7N2R2F4_QUELO</name>
<feature type="domain" description="NB-ARC" evidence="4">
    <location>
        <begin position="30"/>
        <end position="116"/>
    </location>
</feature>
<dbReference type="EMBL" id="LRBV02000004">
    <property type="status" value="NOT_ANNOTATED_CDS"/>
    <property type="molecule type" value="Genomic_DNA"/>
</dbReference>
<dbReference type="PANTHER" id="PTHR36766:SF45">
    <property type="entry name" value="NB-ARC DOMAIN-CONTAINING PROTEIN"/>
    <property type="match status" value="1"/>
</dbReference>
<keyword evidence="3" id="KW-0611">Plant defense</keyword>
<dbReference type="GO" id="GO:0006952">
    <property type="term" value="P:defense response"/>
    <property type="evidence" value="ECO:0007669"/>
    <property type="project" value="UniProtKB-KW"/>
</dbReference>
<dbReference type="InterPro" id="IPR027417">
    <property type="entry name" value="P-loop_NTPase"/>
</dbReference>
<dbReference type="PANTHER" id="PTHR36766">
    <property type="entry name" value="PLANT BROAD-SPECTRUM MILDEW RESISTANCE PROTEIN RPW8"/>
    <property type="match status" value="1"/>
</dbReference>
<dbReference type="InterPro" id="IPR003591">
    <property type="entry name" value="Leu-rich_rpt_typical-subtyp"/>
</dbReference>
<evidence type="ECO:0000259" key="5">
    <source>
        <dbReference type="Pfam" id="PF25019"/>
    </source>
</evidence>